<feature type="compositionally biased region" description="Acidic residues" evidence="1">
    <location>
        <begin position="135"/>
        <end position="146"/>
    </location>
</feature>
<reference evidence="2" key="1">
    <citation type="journal article" date="2020" name="Nature">
        <title>Giant virus diversity and host interactions through global metagenomics.</title>
        <authorList>
            <person name="Schulz F."/>
            <person name="Roux S."/>
            <person name="Paez-Espino D."/>
            <person name="Jungbluth S."/>
            <person name="Walsh D.A."/>
            <person name="Denef V.J."/>
            <person name="McMahon K.D."/>
            <person name="Konstantinidis K.T."/>
            <person name="Eloe-Fadrosh E.A."/>
            <person name="Kyrpides N.C."/>
            <person name="Woyke T."/>
        </authorList>
    </citation>
    <scope>NUCLEOTIDE SEQUENCE</scope>
    <source>
        <strain evidence="2">GVMAG-M-3300009163-63</strain>
    </source>
</reference>
<proteinExistence type="predicted"/>
<feature type="compositionally biased region" description="Basic and acidic residues" evidence="1">
    <location>
        <begin position="125"/>
        <end position="134"/>
    </location>
</feature>
<evidence type="ECO:0000256" key="1">
    <source>
        <dbReference type="SAM" id="MobiDB-lite"/>
    </source>
</evidence>
<dbReference type="EMBL" id="MN739005">
    <property type="protein sequence ID" value="QHT34684.1"/>
    <property type="molecule type" value="Genomic_DNA"/>
</dbReference>
<accession>A0A6C0EZT4</accession>
<protein>
    <submittedName>
        <fullName evidence="2">Uncharacterized protein</fullName>
    </submittedName>
</protein>
<sequence length="252" mass="29694">MNFQKSILILKPGIESNENANEHDSESDAVELFKRDARMHICKYKHHENRNNILKNRLVVRKQLQSNPYLDDIVRKYDDYYEEFKTKITMQIGALERLLKYLKDLEASKSKCKTGDRHYHNHNHYHYDDAGAHEDDLDDRDEQDEEGSSKEHDESSSSYGKSVKMKRKAPIVAAIKKDQKMIFKEIRNLKNVLQMKGSKRQAKYKELSKYIDKIDGETNKTDSNLFKIKREQEQILQTLGEITKDVKQTDKL</sequence>
<dbReference type="AlphaFoldDB" id="A0A6C0EZT4"/>
<organism evidence="2">
    <name type="scientific">viral metagenome</name>
    <dbReference type="NCBI Taxonomy" id="1070528"/>
    <lineage>
        <taxon>unclassified sequences</taxon>
        <taxon>metagenomes</taxon>
        <taxon>organismal metagenomes</taxon>
    </lineage>
</organism>
<feature type="region of interest" description="Disordered" evidence="1">
    <location>
        <begin position="112"/>
        <end position="163"/>
    </location>
</feature>
<evidence type="ECO:0000313" key="2">
    <source>
        <dbReference type="EMBL" id="QHT34684.1"/>
    </source>
</evidence>
<name>A0A6C0EZT4_9ZZZZ</name>